<dbReference type="RefSeq" id="WP_196098903.1">
    <property type="nucleotide sequence ID" value="NZ_CP064939.1"/>
</dbReference>
<evidence type="ECO:0000313" key="2">
    <source>
        <dbReference type="Proteomes" id="UP000594759"/>
    </source>
</evidence>
<sequence length="259" mass="29537">MTGKASLFAKFKNFPNLKSWVNSLDDVADAKLLSKLDNLEADYFAKLDADLLHKTYGVEIKALVKENPDDLFDVWQKLKDDPAYSWELQKTGGSRWEKWSKREFFKDITAKGKGFETDVCLATFKNRSSAKYLELKQKFQTDFGKNLDDYDMYSQVQLKYDGDNYFVADQLFVKRNIDGDIVDILVIENKLSDTTPLTIPQAMAFTKTSFTVRSLDKFPELGTGLKLNPGTLINFKNSKQFYKVHDGANGDIISGIIKL</sequence>
<accession>A0A7S9KZ07</accession>
<organism evidence="1 2">
    <name type="scientific">Pedobacter endophyticus</name>
    <dbReference type="NCBI Taxonomy" id="2789740"/>
    <lineage>
        <taxon>Bacteria</taxon>
        <taxon>Pseudomonadati</taxon>
        <taxon>Bacteroidota</taxon>
        <taxon>Sphingobacteriia</taxon>
        <taxon>Sphingobacteriales</taxon>
        <taxon>Sphingobacteriaceae</taxon>
        <taxon>Pedobacter</taxon>
    </lineage>
</organism>
<dbReference type="KEGG" id="pex:IZT61_20730"/>
<dbReference type="EMBL" id="CP064939">
    <property type="protein sequence ID" value="QPH39436.1"/>
    <property type="molecule type" value="Genomic_DNA"/>
</dbReference>
<protein>
    <submittedName>
        <fullName evidence="1">Uncharacterized protein</fullName>
    </submittedName>
</protein>
<evidence type="ECO:0000313" key="1">
    <source>
        <dbReference type="EMBL" id="QPH39436.1"/>
    </source>
</evidence>
<dbReference type="Proteomes" id="UP000594759">
    <property type="component" value="Chromosome"/>
</dbReference>
<proteinExistence type="predicted"/>
<dbReference type="AlphaFoldDB" id="A0A7S9KZ07"/>
<gene>
    <name evidence="1" type="ORF">IZT61_20730</name>
</gene>
<name>A0A7S9KZ07_9SPHI</name>
<reference evidence="1 2" key="1">
    <citation type="submission" date="2020-11" db="EMBL/GenBank/DDBJ databases">
        <title>Pedobacter endophytica, an endophytic bacteria isolated form Carex pumila.</title>
        <authorList>
            <person name="Peng Y."/>
            <person name="Jiang L."/>
            <person name="Lee J."/>
        </authorList>
    </citation>
    <scope>NUCLEOTIDE SEQUENCE [LARGE SCALE GENOMIC DNA]</scope>
    <source>
        <strain evidence="1 2">JBR3-12</strain>
    </source>
</reference>
<keyword evidence="2" id="KW-1185">Reference proteome</keyword>